<dbReference type="AlphaFoldDB" id="A0A0E0F398"/>
<accession>A0A0E0F398</accession>
<dbReference type="PROSITE" id="PS51352">
    <property type="entry name" value="THIOREDOXIN_2"/>
    <property type="match status" value="2"/>
</dbReference>
<dbReference type="FunFam" id="3.40.30.10:FF:000184">
    <property type="entry name" value="Protein disulfide-isomerase"/>
    <property type="match status" value="1"/>
</dbReference>
<keyword evidence="5 15" id="KW-0732">Signal</keyword>
<evidence type="ECO:0000256" key="7">
    <source>
        <dbReference type="ARBA" id="ARBA00022824"/>
    </source>
</evidence>
<dbReference type="CDD" id="cd02995">
    <property type="entry name" value="PDI_a_PDI_a'_C"/>
    <property type="match status" value="1"/>
</dbReference>
<feature type="disulfide bond" description="Redox-active" evidence="12">
    <location>
        <begin position="70"/>
        <end position="73"/>
    </location>
</feature>
<feature type="repeat" description="ANK" evidence="13">
    <location>
        <begin position="778"/>
        <end position="801"/>
    </location>
</feature>
<comment type="similarity">
    <text evidence="3 14">Belongs to the protein disulfide isomerase family.</text>
</comment>
<dbReference type="InterPro" id="IPR026961">
    <property type="entry name" value="PGG_dom"/>
</dbReference>
<evidence type="ECO:0000256" key="12">
    <source>
        <dbReference type="PIRSR" id="PIRSR605792-51"/>
    </source>
</evidence>
<proteinExistence type="inferred from homology"/>
<evidence type="ECO:0000256" key="8">
    <source>
        <dbReference type="ARBA" id="ARBA00023157"/>
    </source>
</evidence>
<dbReference type="NCBIfam" id="TIGR01130">
    <property type="entry name" value="ER_PDI_fam"/>
    <property type="match status" value="1"/>
</dbReference>
<evidence type="ECO:0000256" key="4">
    <source>
        <dbReference type="ARBA" id="ARBA00012723"/>
    </source>
</evidence>
<keyword evidence="10 15" id="KW-0413">Isomerase</keyword>
<dbReference type="Pfam" id="PF13962">
    <property type="entry name" value="PGG"/>
    <property type="match status" value="1"/>
</dbReference>
<dbReference type="GO" id="GO:0005788">
    <property type="term" value="C:endoplasmic reticulum lumen"/>
    <property type="evidence" value="ECO:0007669"/>
    <property type="project" value="UniProtKB-SubCell"/>
</dbReference>
<dbReference type="PROSITE" id="PS50297">
    <property type="entry name" value="ANK_REP_REGION"/>
    <property type="match status" value="2"/>
</dbReference>
<dbReference type="InterPro" id="IPR036770">
    <property type="entry name" value="Ankyrin_rpt-contain_sf"/>
</dbReference>
<dbReference type="PROSITE" id="PS00194">
    <property type="entry name" value="THIOREDOXIN_1"/>
    <property type="match status" value="2"/>
</dbReference>
<dbReference type="CDD" id="cd02961">
    <property type="entry name" value="PDI_a_family"/>
    <property type="match status" value="1"/>
</dbReference>
<dbReference type="Pfam" id="PF13848">
    <property type="entry name" value="Thioredoxin_6"/>
    <property type="match status" value="1"/>
</dbReference>
<feature type="chain" id="PRO_5005116281" description="Protein disulfide-isomerase" evidence="15">
    <location>
        <begin position="26"/>
        <end position="1131"/>
    </location>
</feature>
<dbReference type="Pfam" id="PF12796">
    <property type="entry name" value="Ank_2"/>
    <property type="match status" value="1"/>
</dbReference>
<evidence type="ECO:0000256" key="10">
    <source>
        <dbReference type="ARBA" id="ARBA00023235"/>
    </source>
</evidence>
<dbReference type="HOGENOM" id="CLU_292122_0_0_1"/>
<dbReference type="Pfam" id="PF00085">
    <property type="entry name" value="Thioredoxin"/>
    <property type="match status" value="2"/>
</dbReference>
<evidence type="ECO:0000256" key="1">
    <source>
        <dbReference type="ARBA" id="ARBA00001182"/>
    </source>
</evidence>
<feature type="domain" description="Thioredoxin" evidence="17">
    <location>
        <begin position="32"/>
        <end position="152"/>
    </location>
</feature>
<feature type="transmembrane region" description="Helical" evidence="16">
    <location>
        <begin position="932"/>
        <end position="951"/>
    </location>
</feature>
<dbReference type="Gene3D" id="1.25.40.20">
    <property type="entry name" value="Ankyrin repeat-containing domain"/>
    <property type="match status" value="3"/>
</dbReference>
<evidence type="ECO:0000256" key="6">
    <source>
        <dbReference type="ARBA" id="ARBA00022737"/>
    </source>
</evidence>
<evidence type="ECO:0000256" key="2">
    <source>
        <dbReference type="ARBA" id="ARBA00004319"/>
    </source>
</evidence>
<dbReference type="Gene3D" id="3.40.30.10">
    <property type="entry name" value="Glutaredoxin"/>
    <property type="match status" value="4"/>
</dbReference>
<evidence type="ECO:0000256" key="16">
    <source>
        <dbReference type="SAM" id="Phobius"/>
    </source>
</evidence>
<keyword evidence="13" id="KW-0040">ANK repeat</keyword>
<keyword evidence="11 12" id="KW-0676">Redox-active center</keyword>
<dbReference type="InterPro" id="IPR013766">
    <property type="entry name" value="Thioredoxin_domain"/>
</dbReference>
<protein>
    <recommendedName>
        <fullName evidence="4 15">Protein disulfide-isomerase</fullName>
        <ecNumber evidence="4 15">5.3.4.1</ecNumber>
    </recommendedName>
</protein>
<dbReference type="STRING" id="40149.A0A0E0F398"/>
<evidence type="ECO:0000313" key="19">
    <source>
        <dbReference type="Proteomes" id="UP000008021"/>
    </source>
</evidence>
<feature type="signal peptide" evidence="15">
    <location>
        <begin position="1"/>
        <end position="25"/>
    </location>
</feature>
<keyword evidence="7" id="KW-0256">Endoplasmic reticulum</keyword>
<feature type="transmembrane region" description="Helical" evidence="16">
    <location>
        <begin position="971"/>
        <end position="995"/>
    </location>
</feature>
<dbReference type="GO" id="GO:0003756">
    <property type="term" value="F:protein disulfide isomerase activity"/>
    <property type="evidence" value="ECO:0007669"/>
    <property type="project" value="UniProtKB-EC"/>
</dbReference>
<dbReference type="InterPro" id="IPR002110">
    <property type="entry name" value="Ankyrin_rpt"/>
</dbReference>
<dbReference type="GO" id="GO:0006457">
    <property type="term" value="P:protein folding"/>
    <property type="evidence" value="ECO:0007669"/>
    <property type="project" value="TreeGrafter"/>
</dbReference>
<dbReference type="GO" id="GO:0034976">
    <property type="term" value="P:response to endoplasmic reticulum stress"/>
    <property type="evidence" value="ECO:0007669"/>
    <property type="project" value="TreeGrafter"/>
</dbReference>
<dbReference type="PANTHER" id="PTHR18929">
    <property type="entry name" value="PROTEIN DISULFIDE ISOMERASE"/>
    <property type="match status" value="1"/>
</dbReference>
<organism evidence="18">
    <name type="scientific">Oryza meridionalis</name>
    <dbReference type="NCBI Taxonomy" id="40149"/>
    <lineage>
        <taxon>Eukaryota</taxon>
        <taxon>Viridiplantae</taxon>
        <taxon>Streptophyta</taxon>
        <taxon>Embryophyta</taxon>
        <taxon>Tracheophyta</taxon>
        <taxon>Spermatophyta</taxon>
        <taxon>Magnoliopsida</taxon>
        <taxon>Liliopsida</taxon>
        <taxon>Poales</taxon>
        <taxon>Poaceae</taxon>
        <taxon>BOP clade</taxon>
        <taxon>Oryzoideae</taxon>
        <taxon>Oryzeae</taxon>
        <taxon>Oryzinae</taxon>
        <taxon>Oryza</taxon>
    </lineage>
</organism>
<evidence type="ECO:0000256" key="9">
    <source>
        <dbReference type="ARBA" id="ARBA00023180"/>
    </source>
</evidence>
<dbReference type="EnsemblPlants" id="OMERI11G04750.2">
    <property type="protein sequence ID" value="OMERI11G04750.2"/>
    <property type="gene ID" value="OMERI11G04750"/>
</dbReference>
<dbReference type="InterPro" id="IPR005788">
    <property type="entry name" value="PDI_thioredoxin-like_dom"/>
</dbReference>
<keyword evidence="16" id="KW-0812">Transmembrane</keyword>
<keyword evidence="19" id="KW-1185">Reference proteome</keyword>
<evidence type="ECO:0000256" key="3">
    <source>
        <dbReference type="ARBA" id="ARBA00006347"/>
    </source>
</evidence>
<keyword evidence="16" id="KW-0472">Membrane</keyword>
<dbReference type="CDD" id="cd02981">
    <property type="entry name" value="PDI_b_family"/>
    <property type="match status" value="1"/>
</dbReference>
<feature type="disulfide bond" description="Redox-active" evidence="12">
    <location>
        <begin position="415"/>
        <end position="418"/>
    </location>
</feature>
<reference evidence="18" key="1">
    <citation type="submission" date="2015-04" db="UniProtKB">
        <authorList>
            <consortium name="EnsemblPlants"/>
        </authorList>
    </citation>
    <scope>IDENTIFICATION</scope>
</reference>
<dbReference type="Proteomes" id="UP000008021">
    <property type="component" value="Chromosome 11"/>
</dbReference>
<reference evidence="18" key="2">
    <citation type="submission" date="2018-05" db="EMBL/GenBank/DDBJ databases">
        <title>OmerRS3 (Oryza meridionalis Reference Sequence Version 3).</title>
        <authorList>
            <person name="Zhang J."/>
            <person name="Kudrna D."/>
            <person name="Lee S."/>
            <person name="Talag J."/>
            <person name="Welchert J."/>
            <person name="Wing R.A."/>
        </authorList>
    </citation>
    <scope>NUCLEOTIDE SEQUENCE [LARGE SCALE GENOMIC DNA]</scope>
    <source>
        <strain evidence="18">cv. OR44</strain>
    </source>
</reference>
<dbReference type="FunFam" id="3.40.30.10:FF:000150">
    <property type="entry name" value="Protein disulfide-isomerase"/>
    <property type="match status" value="1"/>
</dbReference>
<dbReference type="EC" id="5.3.4.1" evidence="4 15"/>
<keyword evidence="9" id="KW-0325">Glycoprotein</keyword>
<dbReference type="PRINTS" id="PR00421">
    <property type="entry name" value="THIOREDOXIN"/>
</dbReference>
<evidence type="ECO:0000256" key="15">
    <source>
        <dbReference type="RuleBase" id="RU361130"/>
    </source>
</evidence>
<feature type="domain" description="Thioredoxin" evidence="17">
    <location>
        <begin position="373"/>
        <end position="492"/>
    </location>
</feature>
<comment type="catalytic activity">
    <reaction evidence="1 15">
        <text>Catalyzes the rearrangement of -S-S- bonds in proteins.</text>
        <dbReference type="EC" id="5.3.4.1"/>
    </reaction>
</comment>
<dbReference type="CDD" id="cd02982">
    <property type="entry name" value="PDI_b'_family"/>
    <property type="match status" value="1"/>
</dbReference>
<dbReference type="FunFam" id="3.40.30.10:FF:000152">
    <property type="entry name" value="Protein disulfide-isomerase"/>
    <property type="match status" value="1"/>
</dbReference>
<dbReference type="InterPro" id="IPR017937">
    <property type="entry name" value="Thioredoxin_CS"/>
</dbReference>
<keyword evidence="6" id="KW-0677">Repeat</keyword>
<dbReference type="eggNOG" id="KOG0504">
    <property type="taxonomic scope" value="Eukaryota"/>
</dbReference>
<sequence>MAISKAWISLLLALAVVLSAPAARAEEAAAAEEGGDAAAAEAVLTLDADGFDEAVAKHPFMVVEFYAPWCGHCKKLAPEYEKAAQELSKHDPPIVLAKVDANDEKNKPLATKYEIQGFPTLKIFRNQGKNIQEYKGPREAEGIVEYLKKQVGPASKEIKSPEDATNLIDDKKIYIVGIFSELSGTEYTNFMEVAEKLRSDYDFGHTLHANHLPRGDAAVERPLVRLFKPFDELVVDSKDFDVTALEKFIDASSTPKVVTFDKNPDNHPYLLKFFQSSAAKAMLFLNFSTGPFESFKSVYYVAAEEFKDKEIKFLIGDVEASQGAFQYFGLREDQVPLIIIQDGDSKKFLKAHVEPDQIVSWLKEYFDGKLSPFRKSEPIPEVNDEPVKVVVADNVHDFVFKSGKNVLVEFYAPWCGHCKKLAPVLDEAAMTLKSDEDVVIAKMDATANDVPSEFDVQGYPTLYFVTPSRKMVPYESGRTADEIVDFIKKNKETAGQAKEKAELLRAARGGHREWLEAVLLGAAPAPNHPPTAAALLLDVATTPQGDSALHVVAASGDSEAFLSCARTIYRSAMALLDRANARGDTPLHCAARAGNAAMEDEERGGARFRVADVLEKQNGRRETALHDAVRLSDERLVGHLMAVHPRLARLPGGDGMSPLYQAISLGHDRIAELLHQQGGDELSYSGPAGQTALHAAVLRGAEMTEKIMQWNAGLSGEADASGSTALHFAASADGPKIDIENSSLLRWLFLPCPFQCRRTPIELLLETDPSLACQPDGDGDYPIHVAASAGNLRLVALLLDKCPECAGLRDARGRTFLHVAVDRRRQEVVGFASDVDGRGFPAAAILNARDDDGNTALHLAVVAGVLRVFWCLFRNRKVCLDLANNDGLTPADLARTNALSDGNIRRDHFLQRHVPKLDESAESKKMTESAQVLGVGSVLVATVAFAVAFSPRGGYVAAGAPALAGRYAFDAFMYAVALAFPCSMLATLSLMYAGTAAVEMNVRHRYFKNSVWWMRLSMRSLLVAFALGVYLVLAPVSRATAAGVCALAAGTMLFRNRELVLMVSCAHVVRRRMGIRVVLRIGAPIGIDLLISNIVYLIIFGAPFCTPLCVLILFWRVAPTEVLRYVLRKRI</sequence>
<evidence type="ECO:0000259" key="17">
    <source>
        <dbReference type="PROSITE" id="PS51352"/>
    </source>
</evidence>
<keyword evidence="16" id="KW-1133">Transmembrane helix</keyword>
<dbReference type="SUPFAM" id="SSF48403">
    <property type="entry name" value="Ankyrin repeat"/>
    <property type="match status" value="1"/>
</dbReference>
<evidence type="ECO:0000313" key="18">
    <source>
        <dbReference type="EnsemblPlants" id="OMERI11G04750.2"/>
    </source>
</evidence>
<dbReference type="SMART" id="SM00248">
    <property type="entry name" value="ANK"/>
    <property type="match status" value="6"/>
</dbReference>
<evidence type="ECO:0000256" key="13">
    <source>
        <dbReference type="PROSITE-ProRule" id="PRU00023"/>
    </source>
</evidence>
<feature type="transmembrane region" description="Helical" evidence="16">
    <location>
        <begin position="1016"/>
        <end position="1033"/>
    </location>
</feature>
<comment type="subcellular location">
    <subcellularLocation>
        <location evidence="2">Endoplasmic reticulum lumen</location>
    </subcellularLocation>
</comment>
<dbReference type="PANTHER" id="PTHR18929:SF132">
    <property type="entry name" value="PROTEIN DISULFIDE-ISOMERASE A3"/>
    <property type="match status" value="1"/>
</dbReference>
<dbReference type="SUPFAM" id="SSF52833">
    <property type="entry name" value="Thioredoxin-like"/>
    <property type="match status" value="4"/>
</dbReference>
<dbReference type="PROSITE" id="PS50088">
    <property type="entry name" value="ANK_REPEAT"/>
    <property type="match status" value="2"/>
</dbReference>
<dbReference type="NCBIfam" id="TIGR01126">
    <property type="entry name" value="pdi_dom"/>
    <property type="match status" value="2"/>
</dbReference>
<dbReference type="InterPro" id="IPR036249">
    <property type="entry name" value="Thioredoxin-like_sf"/>
</dbReference>
<feature type="repeat" description="ANK" evidence="13">
    <location>
        <begin position="654"/>
        <end position="680"/>
    </location>
</feature>
<dbReference type="Gramene" id="OMERI11G04750.2">
    <property type="protein sequence ID" value="OMERI11G04750.2"/>
    <property type="gene ID" value="OMERI11G04750"/>
</dbReference>
<name>A0A0E0F398_9ORYZ</name>
<evidence type="ECO:0000256" key="5">
    <source>
        <dbReference type="ARBA" id="ARBA00022729"/>
    </source>
</evidence>
<evidence type="ECO:0000256" key="14">
    <source>
        <dbReference type="RuleBase" id="RU004208"/>
    </source>
</evidence>
<feature type="transmembrane region" description="Helical" evidence="16">
    <location>
        <begin position="855"/>
        <end position="873"/>
    </location>
</feature>
<dbReference type="FunFam" id="3.40.30.10:FF:000143">
    <property type="entry name" value="Protein disulfide-isomerase"/>
    <property type="match status" value="1"/>
</dbReference>
<keyword evidence="8 12" id="KW-1015">Disulfide bond</keyword>
<dbReference type="InterPro" id="IPR005792">
    <property type="entry name" value="Prot_disulphide_isomerase"/>
</dbReference>
<evidence type="ECO:0000256" key="11">
    <source>
        <dbReference type="ARBA" id="ARBA00023284"/>
    </source>
</evidence>